<evidence type="ECO:0000256" key="6">
    <source>
        <dbReference type="SAM" id="MobiDB-lite"/>
    </source>
</evidence>
<evidence type="ECO:0000313" key="9">
    <source>
        <dbReference type="EnsemblPlants" id="TuG1812G0100002972.01.T01"/>
    </source>
</evidence>
<proteinExistence type="inferred from homology"/>
<protein>
    <recommendedName>
        <fullName evidence="8">EamA domain-containing protein</fullName>
    </recommendedName>
</protein>
<reference evidence="10" key="1">
    <citation type="journal article" date="2013" name="Nature">
        <title>Draft genome of the wheat A-genome progenitor Triticum urartu.</title>
        <authorList>
            <person name="Ling H.Q."/>
            <person name="Zhao S."/>
            <person name="Liu D."/>
            <person name="Wang J."/>
            <person name="Sun H."/>
            <person name="Zhang C."/>
            <person name="Fan H."/>
            <person name="Li D."/>
            <person name="Dong L."/>
            <person name="Tao Y."/>
            <person name="Gao C."/>
            <person name="Wu H."/>
            <person name="Li Y."/>
            <person name="Cui Y."/>
            <person name="Guo X."/>
            <person name="Zheng S."/>
            <person name="Wang B."/>
            <person name="Yu K."/>
            <person name="Liang Q."/>
            <person name="Yang W."/>
            <person name="Lou X."/>
            <person name="Chen J."/>
            <person name="Feng M."/>
            <person name="Jian J."/>
            <person name="Zhang X."/>
            <person name="Luo G."/>
            <person name="Jiang Y."/>
            <person name="Liu J."/>
            <person name="Wang Z."/>
            <person name="Sha Y."/>
            <person name="Zhang B."/>
            <person name="Wu H."/>
            <person name="Tang D."/>
            <person name="Shen Q."/>
            <person name="Xue P."/>
            <person name="Zou S."/>
            <person name="Wang X."/>
            <person name="Liu X."/>
            <person name="Wang F."/>
            <person name="Yang Y."/>
            <person name="An X."/>
            <person name="Dong Z."/>
            <person name="Zhang K."/>
            <person name="Zhang X."/>
            <person name="Luo M.C."/>
            <person name="Dvorak J."/>
            <person name="Tong Y."/>
            <person name="Wang J."/>
            <person name="Yang H."/>
            <person name="Li Z."/>
            <person name="Wang D."/>
            <person name="Zhang A."/>
            <person name="Wang J."/>
        </authorList>
    </citation>
    <scope>NUCLEOTIDE SEQUENCE</scope>
    <source>
        <strain evidence="10">cv. G1812</strain>
    </source>
</reference>
<dbReference type="InterPro" id="IPR030184">
    <property type="entry name" value="WAT1-related"/>
</dbReference>
<evidence type="ECO:0000256" key="3">
    <source>
        <dbReference type="ARBA" id="ARBA00022692"/>
    </source>
</evidence>
<dbReference type="GeneID" id="125517888"/>
<sequence length="471" mass="51031">MQRAKPPTGAGPATYVSSGPHGGPANGYKYEPAPLAIPQAKEQRAHHTTPRLHSTPRQHFTYPASQPAMAMQQGGGEGETLMQRCKPYVAMISLQFGYAGMNVITKVSLNHGMSHYVLVVYRHAFATLSIAPFALFLERGKARPRMTPLVLLNIFLLALMGPVTDQNFYYAGLKYTSPTFSCAMSNMLPAMTFVMAVIFRMEKVDLKKPRCMAKVAGTLVTVAGAMLMTLYKGRAVEMIWSRHAHLPGPHQDAAAAAKDWFKGSIFLIIATLAWASLFILQGPTLTRYNAPLTLTTLICFVGTLQAIVVTLAMEHTTDVWKIGFDMNLLAAAYAGIVTSSIAYYVQGLVIQSRGPVFASAFSPLMMIVVAIMGSFILAENIYLGGIIGSVLIVAGLYSVLWGKHKEDVEKKEIEATEIPVAIKGVEGNGRIMDMVELDEVELEKAQANGKAVTISVPAAAGEAGMQRNDEN</sequence>
<gene>
    <name evidence="9" type="primary">LOC125517888</name>
</gene>
<dbReference type="AlphaFoldDB" id="A0A8R7P3K6"/>
<comment type="subcellular location">
    <subcellularLocation>
        <location evidence="1">Membrane</location>
        <topology evidence="1">Multi-pass membrane protein</topology>
    </subcellularLocation>
</comment>
<evidence type="ECO:0000259" key="8">
    <source>
        <dbReference type="Pfam" id="PF00892"/>
    </source>
</evidence>
<keyword evidence="5 7" id="KW-0472">Membrane</keyword>
<dbReference type="Gramene" id="TuG1812G0100002972.01.T01">
    <property type="protein sequence ID" value="TuG1812G0100002972.01.T01"/>
    <property type="gene ID" value="TuG1812G0100002972.01"/>
</dbReference>
<feature type="region of interest" description="Disordered" evidence="6">
    <location>
        <begin position="1"/>
        <end position="31"/>
    </location>
</feature>
<dbReference type="RefSeq" id="XP_048538855.1">
    <property type="nucleotide sequence ID" value="XM_048682898.1"/>
</dbReference>
<dbReference type="InterPro" id="IPR037185">
    <property type="entry name" value="EmrE-like"/>
</dbReference>
<dbReference type="Pfam" id="PF00892">
    <property type="entry name" value="EamA"/>
    <property type="match status" value="2"/>
</dbReference>
<reference evidence="9" key="2">
    <citation type="submission" date="2018-03" db="EMBL/GenBank/DDBJ databases">
        <title>The Triticum urartu genome reveals the dynamic nature of wheat genome evolution.</title>
        <authorList>
            <person name="Ling H."/>
            <person name="Ma B."/>
            <person name="Shi X."/>
            <person name="Liu H."/>
            <person name="Dong L."/>
            <person name="Sun H."/>
            <person name="Cao Y."/>
            <person name="Gao Q."/>
            <person name="Zheng S."/>
            <person name="Li Y."/>
            <person name="Yu Y."/>
            <person name="Du H."/>
            <person name="Qi M."/>
            <person name="Li Y."/>
            <person name="Yu H."/>
            <person name="Cui Y."/>
            <person name="Wang N."/>
            <person name="Chen C."/>
            <person name="Wu H."/>
            <person name="Zhao Y."/>
            <person name="Zhang J."/>
            <person name="Li Y."/>
            <person name="Zhou W."/>
            <person name="Zhang B."/>
            <person name="Hu W."/>
            <person name="Eijk M."/>
            <person name="Tang J."/>
            <person name="Witsenboer H."/>
            <person name="Zhao S."/>
            <person name="Li Z."/>
            <person name="Zhang A."/>
            <person name="Wang D."/>
            <person name="Liang C."/>
        </authorList>
    </citation>
    <scope>NUCLEOTIDE SEQUENCE [LARGE SCALE GENOMIC DNA]</scope>
    <source>
        <strain evidence="9">cv. G1812</strain>
    </source>
</reference>
<dbReference type="Proteomes" id="UP000015106">
    <property type="component" value="Chromosome 1"/>
</dbReference>
<dbReference type="KEGG" id="tua:125517888"/>
<dbReference type="SUPFAM" id="SSF103481">
    <property type="entry name" value="Multidrug resistance efflux transporter EmrE"/>
    <property type="match status" value="2"/>
</dbReference>
<evidence type="ECO:0000256" key="7">
    <source>
        <dbReference type="SAM" id="Phobius"/>
    </source>
</evidence>
<dbReference type="PANTHER" id="PTHR31218">
    <property type="entry name" value="WAT1-RELATED PROTEIN"/>
    <property type="match status" value="1"/>
</dbReference>
<feature type="transmembrane region" description="Helical" evidence="7">
    <location>
        <begin position="175"/>
        <end position="199"/>
    </location>
</feature>
<keyword evidence="10" id="KW-1185">Reference proteome</keyword>
<dbReference type="EnsemblPlants" id="TuG1812G0100002972.01.T01">
    <property type="protein sequence ID" value="TuG1812G0100002972.01.T01"/>
    <property type="gene ID" value="TuG1812G0100002972.01"/>
</dbReference>
<feature type="transmembrane region" description="Helical" evidence="7">
    <location>
        <begin position="292"/>
        <end position="312"/>
    </location>
</feature>
<keyword evidence="3 7" id="KW-0812">Transmembrane</keyword>
<feature type="transmembrane region" description="Helical" evidence="7">
    <location>
        <begin position="149"/>
        <end position="169"/>
    </location>
</feature>
<keyword evidence="4 7" id="KW-1133">Transmembrane helix</keyword>
<feature type="transmembrane region" description="Helical" evidence="7">
    <location>
        <begin position="88"/>
        <end position="109"/>
    </location>
</feature>
<organism evidence="9 10">
    <name type="scientific">Triticum urartu</name>
    <name type="common">Red wild einkorn</name>
    <name type="synonym">Crithodium urartu</name>
    <dbReference type="NCBI Taxonomy" id="4572"/>
    <lineage>
        <taxon>Eukaryota</taxon>
        <taxon>Viridiplantae</taxon>
        <taxon>Streptophyta</taxon>
        <taxon>Embryophyta</taxon>
        <taxon>Tracheophyta</taxon>
        <taxon>Spermatophyta</taxon>
        <taxon>Magnoliopsida</taxon>
        <taxon>Liliopsida</taxon>
        <taxon>Poales</taxon>
        <taxon>Poaceae</taxon>
        <taxon>BOP clade</taxon>
        <taxon>Pooideae</taxon>
        <taxon>Triticodae</taxon>
        <taxon>Triticeae</taxon>
        <taxon>Triticinae</taxon>
        <taxon>Triticum</taxon>
    </lineage>
</organism>
<comment type="similarity">
    <text evidence="2">Belongs to the drug/metabolite transporter (DMT) superfamily. Plant drug/metabolite exporter (P-DME) (TC 2.A.7.4) family.</text>
</comment>
<evidence type="ECO:0000256" key="1">
    <source>
        <dbReference type="ARBA" id="ARBA00004141"/>
    </source>
</evidence>
<feature type="domain" description="EamA" evidence="8">
    <location>
        <begin position="262"/>
        <end position="400"/>
    </location>
</feature>
<accession>A0A8R7P3K6</accession>
<dbReference type="GO" id="GO:0022857">
    <property type="term" value="F:transmembrane transporter activity"/>
    <property type="evidence" value="ECO:0007669"/>
    <property type="project" value="InterPro"/>
</dbReference>
<feature type="transmembrane region" description="Helical" evidence="7">
    <location>
        <begin position="381"/>
        <end position="401"/>
    </location>
</feature>
<reference evidence="9" key="3">
    <citation type="submission" date="2022-06" db="UniProtKB">
        <authorList>
            <consortium name="EnsemblPlants"/>
        </authorList>
    </citation>
    <scope>IDENTIFICATION</scope>
</reference>
<evidence type="ECO:0000256" key="4">
    <source>
        <dbReference type="ARBA" id="ARBA00022989"/>
    </source>
</evidence>
<evidence type="ECO:0000256" key="2">
    <source>
        <dbReference type="ARBA" id="ARBA00007635"/>
    </source>
</evidence>
<feature type="transmembrane region" description="Helical" evidence="7">
    <location>
        <begin position="324"/>
        <end position="344"/>
    </location>
</feature>
<feature type="transmembrane region" description="Helical" evidence="7">
    <location>
        <begin position="115"/>
        <end position="137"/>
    </location>
</feature>
<feature type="transmembrane region" description="Helical" evidence="7">
    <location>
        <begin position="356"/>
        <end position="375"/>
    </location>
</feature>
<feature type="transmembrane region" description="Helical" evidence="7">
    <location>
        <begin position="260"/>
        <end position="280"/>
    </location>
</feature>
<dbReference type="InterPro" id="IPR000620">
    <property type="entry name" value="EamA_dom"/>
</dbReference>
<feature type="domain" description="EamA" evidence="8">
    <location>
        <begin position="89"/>
        <end position="229"/>
    </location>
</feature>
<evidence type="ECO:0000256" key="5">
    <source>
        <dbReference type="ARBA" id="ARBA00023136"/>
    </source>
</evidence>
<evidence type="ECO:0000313" key="10">
    <source>
        <dbReference type="Proteomes" id="UP000015106"/>
    </source>
</evidence>
<dbReference type="GO" id="GO:0016020">
    <property type="term" value="C:membrane"/>
    <property type="evidence" value="ECO:0007669"/>
    <property type="project" value="UniProtKB-SubCell"/>
</dbReference>
<dbReference type="OrthoDB" id="1728340at2759"/>
<name>A0A8R7P3K6_TRIUA</name>
<feature type="transmembrane region" description="Helical" evidence="7">
    <location>
        <begin position="211"/>
        <end position="231"/>
    </location>
</feature>
<dbReference type="RefSeq" id="XP_048538853.1">
    <property type="nucleotide sequence ID" value="XM_048682896.1"/>
</dbReference>
<dbReference type="RefSeq" id="XP_048538854.1">
    <property type="nucleotide sequence ID" value="XM_048682897.1"/>
</dbReference>